<name>R7TRC5_CAPTE</name>
<protein>
    <recommendedName>
        <fullName evidence="8">TMC domain-containing protein</fullName>
    </recommendedName>
</protein>
<reference evidence="11" key="1">
    <citation type="submission" date="2012-12" db="EMBL/GenBank/DDBJ databases">
        <authorList>
            <person name="Hellsten U."/>
            <person name="Grimwood J."/>
            <person name="Chapman J.A."/>
            <person name="Shapiro H."/>
            <person name="Aerts A."/>
            <person name="Otillar R.P."/>
            <person name="Terry A.Y."/>
            <person name="Boore J.L."/>
            <person name="Simakov O."/>
            <person name="Marletaz F."/>
            <person name="Cho S.-J."/>
            <person name="Edsinger-Gonzales E."/>
            <person name="Havlak P."/>
            <person name="Kuo D.-H."/>
            <person name="Larsson T."/>
            <person name="Lv J."/>
            <person name="Arendt D."/>
            <person name="Savage R."/>
            <person name="Osoegawa K."/>
            <person name="de Jong P."/>
            <person name="Lindberg D.R."/>
            <person name="Seaver E.C."/>
            <person name="Weisblat D.A."/>
            <person name="Putnam N.H."/>
            <person name="Grigoriev I.V."/>
            <person name="Rokhsar D.S."/>
        </authorList>
    </citation>
    <scope>NUCLEOTIDE SEQUENCE</scope>
    <source>
        <strain evidence="11">I ESC-2004</strain>
    </source>
</reference>
<dbReference type="InterPro" id="IPR012496">
    <property type="entry name" value="TMC_dom"/>
</dbReference>
<dbReference type="OrthoDB" id="1936208at2759"/>
<evidence type="ECO:0000313" key="11">
    <source>
        <dbReference type="Proteomes" id="UP000014760"/>
    </source>
</evidence>
<dbReference type="PANTHER" id="PTHR23302">
    <property type="entry name" value="TRANSMEMBRANE CHANNEL-RELATED"/>
    <property type="match status" value="1"/>
</dbReference>
<dbReference type="PANTHER" id="PTHR23302:SF24">
    <property type="entry name" value="TMC DOMAIN-CONTAINING PROTEIN"/>
    <property type="match status" value="1"/>
</dbReference>
<dbReference type="EMBL" id="AMQN01011291">
    <property type="status" value="NOT_ANNOTATED_CDS"/>
    <property type="molecule type" value="Genomic_DNA"/>
</dbReference>
<keyword evidence="7" id="KW-0732">Signal</keyword>
<reference evidence="9 11" key="2">
    <citation type="journal article" date="2013" name="Nature">
        <title>Insights into bilaterian evolution from three spiralian genomes.</title>
        <authorList>
            <person name="Simakov O."/>
            <person name="Marletaz F."/>
            <person name="Cho S.J."/>
            <person name="Edsinger-Gonzales E."/>
            <person name="Havlak P."/>
            <person name="Hellsten U."/>
            <person name="Kuo D.H."/>
            <person name="Larsson T."/>
            <person name="Lv J."/>
            <person name="Arendt D."/>
            <person name="Savage R."/>
            <person name="Osoegawa K."/>
            <person name="de Jong P."/>
            <person name="Grimwood J."/>
            <person name="Chapman J.A."/>
            <person name="Shapiro H."/>
            <person name="Aerts A."/>
            <person name="Otillar R.P."/>
            <person name="Terry A.Y."/>
            <person name="Boore J.L."/>
            <person name="Grigoriev I.V."/>
            <person name="Lindberg D.R."/>
            <person name="Seaver E.C."/>
            <person name="Weisblat D.A."/>
            <person name="Putnam N.H."/>
            <person name="Rokhsar D.S."/>
        </authorList>
    </citation>
    <scope>NUCLEOTIDE SEQUENCE</scope>
    <source>
        <strain evidence="9 11">I ESC-2004</strain>
    </source>
</reference>
<comment type="subcellular location">
    <subcellularLocation>
        <location evidence="1">Membrane</location>
        <topology evidence="1">Multi-pass membrane protein</topology>
    </subcellularLocation>
</comment>
<dbReference type="Proteomes" id="UP000014760">
    <property type="component" value="Unassembled WGS sequence"/>
</dbReference>
<sequence length="547" mass="62455">MVIILATIVLPQALMQPSSFNQSISNIRQYFTFGTSSAISLILPEGSAEICQHLNLFFSLVKGWMEKTYLFTGFYFNKTLIYGDSHQHYNMPVAFLLATAAYFTITLIAMVKYTAIGMRNQRMSGEKFYDYCNKVFSGWDFSLSKDKAAAHKHKNLFHEYSNDLEEARQKLRREGMSIGRKSCILFFRAVIWIVTLAILAASGYLIYQIVDVWMPMRVQDNAFVYLVVEFLPSIAITALNVIVPVIFQQVVGLEDYEPHNEIRITIGRTVFLRLASVAVLAVTLGSVITCSDDVRECGNCGVSMVRDCCWETYVGQQIYKLVIVDFFVVVAITFFVEFPRKLTVDKFSEVKVVKMVGRQEFDIPKNVLDIVYSQTLCWIGTFFCPLIAIITVMKFFIFFYVKKLTLLKNCIPASRTYRASKSSYFFMSVLMVSFVLCAAAVAYAVGRQGCGPFRIYSSREFFMFESFSDLVSTLPNLIRDIFYFCGSWLFYVSVLIVLSLVIYYYRAMAAANKRLLSLLRYQLSQAGKDRQFLLSQVNDALLRGDLS</sequence>
<dbReference type="AlphaFoldDB" id="R7TRC5"/>
<feature type="transmembrane region" description="Helical" evidence="6">
    <location>
        <begin position="185"/>
        <end position="210"/>
    </location>
</feature>
<keyword evidence="11" id="KW-1185">Reference proteome</keyword>
<dbReference type="GO" id="GO:0008381">
    <property type="term" value="F:mechanosensitive monoatomic ion channel activity"/>
    <property type="evidence" value="ECO:0007669"/>
    <property type="project" value="TreeGrafter"/>
</dbReference>
<evidence type="ECO:0000313" key="9">
    <source>
        <dbReference type="EMBL" id="ELT96458.1"/>
    </source>
</evidence>
<evidence type="ECO:0000259" key="8">
    <source>
        <dbReference type="Pfam" id="PF07810"/>
    </source>
</evidence>
<evidence type="ECO:0000256" key="7">
    <source>
        <dbReference type="SAM" id="SignalP"/>
    </source>
</evidence>
<keyword evidence="5 6" id="KW-0472">Membrane</keyword>
<feature type="signal peptide" evidence="7">
    <location>
        <begin position="1"/>
        <end position="15"/>
    </location>
</feature>
<dbReference type="HOGENOM" id="CLU_013958_1_1_1"/>
<evidence type="ECO:0000256" key="3">
    <source>
        <dbReference type="ARBA" id="ARBA00022692"/>
    </source>
</evidence>
<evidence type="ECO:0000256" key="1">
    <source>
        <dbReference type="ARBA" id="ARBA00004141"/>
    </source>
</evidence>
<gene>
    <name evidence="9" type="ORF">CAPTEDRAFT_150917</name>
</gene>
<evidence type="ECO:0000256" key="6">
    <source>
        <dbReference type="SAM" id="Phobius"/>
    </source>
</evidence>
<dbReference type="EnsemblMetazoa" id="CapteT150917">
    <property type="protein sequence ID" value="CapteP150917"/>
    <property type="gene ID" value="CapteG150917"/>
</dbReference>
<dbReference type="Pfam" id="PF07810">
    <property type="entry name" value="TMC"/>
    <property type="match status" value="1"/>
</dbReference>
<feature type="transmembrane region" description="Helical" evidence="6">
    <location>
        <begin position="481"/>
        <end position="505"/>
    </location>
</feature>
<dbReference type="STRING" id="283909.R7TRC5"/>
<feature type="transmembrane region" description="Helical" evidence="6">
    <location>
        <begin position="422"/>
        <end position="445"/>
    </location>
</feature>
<organism evidence="9">
    <name type="scientific">Capitella teleta</name>
    <name type="common">Polychaete worm</name>
    <dbReference type="NCBI Taxonomy" id="283909"/>
    <lineage>
        <taxon>Eukaryota</taxon>
        <taxon>Metazoa</taxon>
        <taxon>Spiralia</taxon>
        <taxon>Lophotrochozoa</taxon>
        <taxon>Annelida</taxon>
        <taxon>Polychaeta</taxon>
        <taxon>Sedentaria</taxon>
        <taxon>Scolecida</taxon>
        <taxon>Capitellidae</taxon>
        <taxon>Capitella</taxon>
    </lineage>
</organism>
<comment type="similarity">
    <text evidence="2">Belongs to the TMC family.</text>
</comment>
<dbReference type="InterPro" id="IPR038900">
    <property type="entry name" value="TMC"/>
</dbReference>
<reference evidence="10" key="3">
    <citation type="submission" date="2015-06" db="UniProtKB">
        <authorList>
            <consortium name="EnsemblMetazoa"/>
        </authorList>
    </citation>
    <scope>IDENTIFICATION</scope>
</reference>
<evidence type="ECO:0000256" key="2">
    <source>
        <dbReference type="ARBA" id="ARBA00006510"/>
    </source>
</evidence>
<dbReference type="EMBL" id="KB308811">
    <property type="protein sequence ID" value="ELT96458.1"/>
    <property type="molecule type" value="Genomic_DNA"/>
</dbReference>
<dbReference type="OMA" id="WIGMFYS"/>
<keyword evidence="4 6" id="KW-1133">Transmembrane helix</keyword>
<feature type="transmembrane region" description="Helical" evidence="6">
    <location>
        <begin position="93"/>
        <end position="113"/>
    </location>
</feature>
<evidence type="ECO:0000256" key="4">
    <source>
        <dbReference type="ARBA" id="ARBA00022989"/>
    </source>
</evidence>
<feature type="transmembrane region" description="Helical" evidence="6">
    <location>
        <begin position="318"/>
        <end position="336"/>
    </location>
</feature>
<keyword evidence="3 6" id="KW-0812">Transmembrane</keyword>
<feature type="chain" id="PRO_5011952000" description="TMC domain-containing protein" evidence="7">
    <location>
        <begin position="16"/>
        <end position="547"/>
    </location>
</feature>
<feature type="domain" description="TMC" evidence="8">
    <location>
        <begin position="309"/>
        <end position="420"/>
    </location>
</feature>
<accession>R7TRC5</accession>
<feature type="transmembrane region" description="Helical" evidence="6">
    <location>
        <begin position="378"/>
        <end position="401"/>
    </location>
</feature>
<feature type="transmembrane region" description="Helical" evidence="6">
    <location>
        <begin position="222"/>
        <end position="247"/>
    </location>
</feature>
<dbReference type="GO" id="GO:0005886">
    <property type="term" value="C:plasma membrane"/>
    <property type="evidence" value="ECO:0007669"/>
    <property type="project" value="InterPro"/>
</dbReference>
<evidence type="ECO:0000256" key="5">
    <source>
        <dbReference type="ARBA" id="ARBA00023136"/>
    </source>
</evidence>
<proteinExistence type="inferred from homology"/>
<evidence type="ECO:0000313" key="10">
    <source>
        <dbReference type="EnsemblMetazoa" id="CapteP150917"/>
    </source>
</evidence>